<evidence type="ECO:0000313" key="2">
    <source>
        <dbReference type="Proteomes" id="UP000275941"/>
    </source>
</evidence>
<dbReference type="EMBL" id="RKOR01000060">
    <property type="protein sequence ID" value="ROY46316.1"/>
    <property type="molecule type" value="Genomic_DNA"/>
</dbReference>
<gene>
    <name evidence="1" type="ORF">EGW70_14565</name>
</gene>
<name>A0A3N3GAG0_ENTFL</name>
<dbReference type="AlphaFoldDB" id="A0A3N3GAG0"/>
<evidence type="ECO:0000313" key="1">
    <source>
        <dbReference type="EMBL" id="ROY46316.1"/>
    </source>
</evidence>
<reference evidence="1 2" key="1">
    <citation type="submission" date="2018-10" db="EMBL/GenBank/DDBJ databases">
        <title>Genotypes and phenotypes of Enterococci isolated from broiler chickens.</title>
        <authorList>
            <person name="Muhammad A.R."/>
            <person name="Diarra M.S."/>
        </authorList>
    </citation>
    <scope>NUCLEOTIDE SEQUENCE [LARGE SCALE GENOMIC DNA]</scope>
    <source>
        <strain evidence="1 2">P7 C A21</strain>
    </source>
</reference>
<organism evidence="1 2">
    <name type="scientific">Enterococcus faecalis</name>
    <name type="common">Streptococcus faecalis</name>
    <dbReference type="NCBI Taxonomy" id="1351"/>
    <lineage>
        <taxon>Bacteria</taxon>
        <taxon>Bacillati</taxon>
        <taxon>Bacillota</taxon>
        <taxon>Bacilli</taxon>
        <taxon>Lactobacillales</taxon>
        <taxon>Enterococcaceae</taxon>
        <taxon>Enterococcus</taxon>
    </lineage>
</organism>
<sequence>MVFSPPAAFYFSIFSGKKRETFIQKTKNIQSMCLLFGEESRNNTTAADVSASLFRPQNKSTTAVHIKNY</sequence>
<comment type="caution">
    <text evidence="1">The sequence shown here is derived from an EMBL/GenBank/DDBJ whole genome shotgun (WGS) entry which is preliminary data.</text>
</comment>
<protein>
    <submittedName>
        <fullName evidence="1">Uncharacterized protein</fullName>
    </submittedName>
</protein>
<proteinExistence type="predicted"/>
<dbReference type="Proteomes" id="UP000275941">
    <property type="component" value="Unassembled WGS sequence"/>
</dbReference>
<accession>A0A3N3GAG0</accession>